<keyword evidence="3" id="KW-1185">Reference proteome</keyword>
<dbReference type="Proteomes" id="UP000682843">
    <property type="component" value="Chromosome"/>
</dbReference>
<evidence type="ECO:0008006" key="4">
    <source>
        <dbReference type="Google" id="ProtNLM"/>
    </source>
</evidence>
<gene>
    <name evidence="2" type="ORF">RPMA_17995</name>
</gene>
<dbReference type="EMBL" id="CP036498">
    <property type="protein sequence ID" value="QUS40513.1"/>
    <property type="molecule type" value="Genomic_DNA"/>
</dbReference>
<reference evidence="2 3" key="1">
    <citation type="submission" date="2019-02" db="EMBL/GenBank/DDBJ databases">
        <title>Emended description of the genus Rhodopseudomonas and description of Rhodopseudomonas albus sp. nov., a non-phototrophic, heavy-metal-tolerant bacterium isolated from garden soil.</title>
        <authorList>
            <person name="Bao Z."/>
            <person name="Cao W.W."/>
            <person name="Sato Y."/>
            <person name="Nishizawa T."/>
            <person name="Zhao J."/>
            <person name="Guo Y."/>
            <person name="Ohta H."/>
        </authorList>
    </citation>
    <scope>NUCLEOTIDE SEQUENCE [LARGE SCALE GENOMIC DNA]</scope>
    <source>
        <strain evidence="2 3">SK50-23</strain>
    </source>
</reference>
<evidence type="ECO:0000313" key="2">
    <source>
        <dbReference type="EMBL" id="QUS40513.1"/>
    </source>
</evidence>
<dbReference type="RefSeq" id="WP_211909097.1">
    <property type="nucleotide sequence ID" value="NZ_CP036498.1"/>
</dbReference>
<feature type="region of interest" description="Disordered" evidence="1">
    <location>
        <begin position="40"/>
        <end position="59"/>
    </location>
</feature>
<evidence type="ECO:0000256" key="1">
    <source>
        <dbReference type="SAM" id="MobiDB-lite"/>
    </source>
</evidence>
<sequence length="59" mass="6572">MTRDQIMKVSKQAAQRVAKPKLGVPANPKLIARLAELKTERDTAVNSSAPVHHEQRKRA</sequence>
<organism evidence="2 3">
    <name type="scientific">Tardiphaga alba</name>
    <dbReference type="NCBI Taxonomy" id="340268"/>
    <lineage>
        <taxon>Bacteria</taxon>
        <taxon>Pseudomonadati</taxon>
        <taxon>Pseudomonadota</taxon>
        <taxon>Alphaproteobacteria</taxon>
        <taxon>Hyphomicrobiales</taxon>
        <taxon>Nitrobacteraceae</taxon>
        <taxon>Tardiphaga</taxon>
    </lineage>
</organism>
<proteinExistence type="predicted"/>
<evidence type="ECO:0000313" key="3">
    <source>
        <dbReference type="Proteomes" id="UP000682843"/>
    </source>
</evidence>
<name>A0ABX8AA44_9BRAD</name>
<protein>
    <recommendedName>
        <fullName evidence="4">Transcriptional regulator</fullName>
    </recommendedName>
</protein>
<accession>A0ABX8AA44</accession>